<dbReference type="OrthoDB" id="413369at2759"/>
<evidence type="ECO:0000256" key="2">
    <source>
        <dbReference type="SAM" id="SignalP"/>
    </source>
</evidence>
<keyword evidence="1" id="KW-0812">Transmembrane</keyword>
<keyword evidence="4" id="KW-1185">Reference proteome</keyword>
<feature type="transmembrane region" description="Helical" evidence="1">
    <location>
        <begin position="38"/>
        <end position="58"/>
    </location>
</feature>
<organism evidence="3 4">
    <name type="scientific">Polarella glacialis</name>
    <name type="common">Dinoflagellate</name>
    <dbReference type="NCBI Taxonomy" id="89957"/>
    <lineage>
        <taxon>Eukaryota</taxon>
        <taxon>Sar</taxon>
        <taxon>Alveolata</taxon>
        <taxon>Dinophyceae</taxon>
        <taxon>Suessiales</taxon>
        <taxon>Suessiaceae</taxon>
        <taxon>Polarella</taxon>
    </lineage>
</organism>
<name>A0A813FNB2_POLGL</name>
<evidence type="ECO:0000256" key="1">
    <source>
        <dbReference type="SAM" id="Phobius"/>
    </source>
</evidence>
<feature type="transmembrane region" description="Helical" evidence="1">
    <location>
        <begin position="70"/>
        <end position="90"/>
    </location>
</feature>
<comment type="caution">
    <text evidence="3">The sequence shown here is derived from an EMBL/GenBank/DDBJ whole genome shotgun (WGS) entry which is preliminary data.</text>
</comment>
<sequence>FAFVTLFFLSGPVFGSLGNILALEQVSLTPAILNGSWISDVVGLTVVFGAGFLLLWHFWCAYKHNPLEGFLAYSLSRLAVWVFYGTYLGLASDTASVKVHLHHYVVGFLCATLAEFNHPLSMVLLACASGIFVQGISAYEAAPVINRGYPMFLVFS</sequence>
<reference evidence="3" key="1">
    <citation type="submission" date="2021-02" db="EMBL/GenBank/DDBJ databases">
        <authorList>
            <person name="Dougan E. K."/>
            <person name="Rhodes N."/>
            <person name="Thang M."/>
            <person name="Chan C."/>
        </authorList>
    </citation>
    <scope>NUCLEOTIDE SEQUENCE</scope>
</reference>
<accession>A0A813FNB2</accession>
<protein>
    <submittedName>
        <fullName evidence="3">Uncharacterized protein</fullName>
    </submittedName>
</protein>
<evidence type="ECO:0000313" key="4">
    <source>
        <dbReference type="Proteomes" id="UP000654075"/>
    </source>
</evidence>
<keyword evidence="1" id="KW-1133">Transmembrane helix</keyword>
<dbReference type="AlphaFoldDB" id="A0A813FNB2"/>
<gene>
    <name evidence="3" type="ORF">PGLA1383_LOCUS31372</name>
</gene>
<feature type="signal peptide" evidence="2">
    <location>
        <begin position="1"/>
        <end position="15"/>
    </location>
</feature>
<keyword evidence="1" id="KW-0472">Membrane</keyword>
<evidence type="ECO:0000313" key="3">
    <source>
        <dbReference type="EMBL" id="CAE8613614.1"/>
    </source>
</evidence>
<keyword evidence="2" id="KW-0732">Signal</keyword>
<feature type="non-terminal residue" evidence="3">
    <location>
        <position position="156"/>
    </location>
</feature>
<dbReference type="EMBL" id="CAJNNV010025281">
    <property type="protein sequence ID" value="CAE8613614.1"/>
    <property type="molecule type" value="Genomic_DNA"/>
</dbReference>
<dbReference type="Proteomes" id="UP000654075">
    <property type="component" value="Unassembled WGS sequence"/>
</dbReference>
<feature type="chain" id="PRO_5032997382" evidence="2">
    <location>
        <begin position="16"/>
        <end position="156"/>
    </location>
</feature>
<proteinExistence type="predicted"/>